<dbReference type="AlphaFoldDB" id="A0A8S9ZJ21"/>
<dbReference type="Pfam" id="PF00068">
    <property type="entry name" value="Phospholip_A2_1"/>
    <property type="match status" value="1"/>
</dbReference>
<dbReference type="SUPFAM" id="SSF48619">
    <property type="entry name" value="Phospholipase A2, PLA2"/>
    <property type="match status" value="1"/>
</dbReference>
<evidence type="ECO:0000313" key="3">
    <source>
        <dbReference type="Proteomes" id="UP000605970"/>
    </source>
</evidence>
<name>A0A8S9ZJ21_9BILA</name>
<dbReference type="Proteomes" id="UP000605970">
    <property type="component" value="Unassembled WGS sequence"/>
</dbReference>
<dbReference type="EMBL" id="JABEBT010000079">
    <property type="protein sequence ID" value="KAF7633296.1"/>
    <property type="molecule type" value="Genomic_DNA"/>
</dbReference>
<dbReference type="GO" id="GO:0050482">
    <property type="term" value="P:arachidonate secretion"/>
    <property type="evidence" value="ECO:0007669"/>
    <property type="project" value="InterPro"/>
</dbReference>
<organism evidence="2 3">
    <name type="scientific">Meloidogyne graminicola</name>
    <dbReference type="NCBI Taxonomy" id="189291"/>
    <lineage>
        <taxon>Eukaryota</taxon>
        <taxon>Metazoa</taxon>
        <taxon>Ecdysozoa</taxon>
        <taxon>Nematoda</taxon>
        <taxon>Chromadorea</taxon>
        <taxon>Rhabditida</taxon>
        <taxon>Tylenchina</taxon>
        <taxon>Tylenchomorpha</taxon>
        <taxon>Tylenchoidea</taxon>
        <taxon>Meloidogynidae</taxon>
        <taxon>Meloidogyninae</taxon>
        <taxon>Meloidogyne</taxon>
    </lineage>
</organism>
<keyword evidence="3" id="KW-1185">Reference proteome</keyword>
<sequence length="387" mass="43996">GTKFKYVECPKNNPLCGNVETLLRSVTNCIGIVVCYQSMVTNPDLFENMKFLQEYEIPQGSGHRFCTPCINKGQCKEYVNGKKVVWNGVKIYSSNSMSNIHLDLDFYGHYLTQTIYGVSPYKLLKAIGRGKQELIGLKNNHGISAIDHLHFDLLVWFDRFDPLGSEGRKIYLGLHGTKECVEEEAFQFHPYCPYYLNGQTFFDRYSCHCGSTEQEAKGINDCCFAHQTCIANIKECPSIPPPKYYKNIDSSKYDLDESVFENENLIICKASQPICNLKICECDSALVKCWVSKSALPVGKICESCYRDEGRLLGKEPISTLRSLRKAFGEQEAIVLNITDMVLKNKIEFNCKEINSTMLRVTLEVNTGDSLKYLYFISFKLKISLTD</sequence>
<evidence type="ECO:0000313" key="2">
    <source>
        <dbReference type="EMBL" id="KAF7633296.1"/>
    </source>
</evidence>
<reference evidence="2" key="1">
    <citation type="journal article" date="2020" name="Ecol. Evol.">
        <title>Genome structure and content of the rice root-knot nematode (Meloidogyne graminicola).</title>
        <authorList>
            <person name="Phan N.T."/>
            <person name="Danchin E.G.J."/>
            <person name="Klopp C."/>
            <person name="Perfus-Barbeoch L."/>
            <person name="Kozlowski D.K."/>
            <person name="Koutsovoulos G.D."/>
            <person name="Lopez-Roques C."/>
            <person name="Bouchez O."/>
            <person name="Zahm M."/>
            <person name="Besnard G."/>
            <person name="Bellafiore S."/>
        </authorList>
    </citation>
    <scope>NUCLEOTIDE SEQUENCE</scope>
    <source>
        <strain evidence="2">VN-18</strain>
    </source>
</reference>
<dbReference type="OrthoDB" id="5841574at2759"/>
<feature type="domain" description="Phospholipase A2-like central" evidence="1">
    <location>
        <begin position="201"/>
        <end position="293"/>
    </location>
</feature>
<dbReference type="GO" id="GO:0004623">
    <property type="term" value="F:phospholipase A2 activity"/>
    <property type="evidence" value="ECO:0007669"/>
    <property type="project" value="InterPro"/>
</dbReference>
<dbReference type="InterPro" id="IPR016090">
    <property type="entry name" value="PLA2-like_dom"/>
</dbReference>
<proteinExistence type="predicted"/>
<protein>
    <submittedName>
        <fullName evidence="2">PA2c domain-containing protein</fullName>
    </submittedName>
</protein>
<feature type="non-terminal residue" evidence="2">
    <location>
        <position position="1"/>
    </location>
</feature>
<dbReference type="GO" id="GO:0006644">
    <property type="term" value="P:phospholipid metabolic process"/>
    <property type="evidence" value="ECO:0007669"/>
    <property type="project" value="InterPro"/>
</dbReference>
<gene>
    <name evidence="2" type="ORF">Mgra_00007275</name>
</gene>
<dbReference type="Gene3D" id="1.20.90.10">
    <property type="entry name" value="Phospholipase A2 domain"/>
    <property type="match status" value="1"/>
</dbReference>
<comment type="caution">
    <text evidence="2">The sequence shown here is derived from an EMBL/GenBank/DDBJ whole genome shotgun (WGS) entry which is preliminary data.</text>
</comment>
<evidence type="ECO:0000259" key="1">
    <source>
        <dbReference type="Pfam" id="PF00068"/>
    </source>
</evidence>
<dbReference type="InterPro" id="IPR036444">
    <property type="entry name" value="PLipase_A2_dom_sf"/>
</dbReference>
<accession>A0A8S9ZJ21</accession>